<reference evidence="1" key="1">
    <citation type="submission" date="2023-04" db="EMBL/GenBank/DDBJ databases">
        <title>Draft Genome sequencing of Naganishia species isolated from polar environments using Oxford Nanopore Technology.</title>
        <authorList>
            <person name="Leo P."/>
            <person name="Venkateswaran K."/>
        </authorList>
    </citation>
    <scope>NUCLEOTIDE SEQUENCE</scope>
    <source>
        <strain evidence="1">MNA-CCFEE 5262</strain>
    </source>
</reference>
<evidence type="ECO:0000313" key="1">
    <source>
        <dbReference type="EMBL" id="KAJ9113594.1"/>
    </source>
</evidence>
<evidence type="ECO:0000313" key="2">
    <source>
        <dbReference type="Proteomes" id="UP001230649"/>
    </source>
</evidence>
<organism evidence="1 2">
    <name type="scientific">Naganishia adeliensis</name>
    <dbReference type="NCBI Taxonomy" id="92952"/>
    <lineage>
        <taxon>Eukaryota</taxon>
        <taxon>Fungi</taxon>
        <taxon>Dikarya</taxon>
        <taxon>Basidiomycota</taxon>
        <taxon>Agaricomycotina</taxon>
        <taxon>Tremellomycetes</taxon>
        <taxon>Filobasidiales</taxon>
        <taxon>Filobasidiaceae</taxon>
        <taxon>Naganishia</taxon>
    </lineage>
</organism>
<name>A0ACC2WR14_9TREE</name>
<keyword evidence="2" id="KW-1185">Reference proteome</keyword>
<dbReference type="EMBL" id="JASBWS010000012">
    <property type="protein sequence ID" value="KAJ9113594.1"/>
    <property type="molecule type" value="Genomic_DNA"/>
</dbReference>
<sequence length="216" mass="22769">MIGSILTLHANSSTLRDLVSGLLPIILKASEELQAEFEQAGLYSRTFREGLELMQPASAYIYAILLETLPLYLRDPSAAVRVLAEALSGKIVEAKTAACSILDSIAKSPTLQLTVGSGLTAALYTLHTNPLDGGVTGTATTIAAPSIAGLSAGAMFSDVHPDSVDTLKRLVRSVTETLTAPIFTAIPSSGYHTPSVFTNEEKVAVAQSVTHDQRDE</sequence>
<proteinExistence type="predicted"/>
<dbReference type="Proteomes" id="UP001230649">
    <property type="component" value="Unassembled WGS sequence"/>
</dbReference>
<comment type="caution">
    <text evidence="1">The sequence shown here is derived from an EMBL/GenBank/DDBJ whole genome shotgun (WGS) entry which is preliminary data.</text>
</comment>
<protein>
    <submittedName>
        <fullName evidence="1">Uncharacterized protein</fullName>
    </submittedName>
</protein>
<accession>A0ACC2WR14</accession>
<gene>
    <name evidence="1" type="ORF">QFC20_001946</name>
</gene>